<keyword evidence="5" id="KW-0998">Cell outer membrane</keyword>
<dbReference type="InterPro" id="IPR012944">
    <property type="entry name" value="SusD_RagB_dom"/>
</dbReference>
<keyword evidence="9" id="KW-1185">Reference proteome</keyword>
<evidence type="ECO:0000313" key="8">
    <source>
        <dbReference type="EMBL" id="MBP3193012.1"/>
    </source>
</evidence>
<dbReference type="EMBL" id="JAFIDN010000007">
    <property type="protein sequence ID" value="MBP3193012.1"/>
    <property type="molecule type" value="Genomic_DNA"/>
</dbReference>
<reference evidence="8" key="1">
    <citation type="submission" date="2021-02" db="EMBL/GenBank/DDBJ databases">
        <title>Natronogracilivirga saccharolytica gen. nov. sp. nov. a new anaerobic, haloalkiliphilic carbohydrate-fermenting bacterium from soda lake and proposing of Cyclonatronumiaceae fam. nov. in the phylum Balneolaeota.</title>
        <authorList>
            <person name="Zhilina T.N."/>
            <person name="Sorokin D.Y."/>
            <person name="Zavarzina D.G."/>
            <person name="Toshchakov S.V."/>
            <person name="Kublanov I.V."/>
        </authorList>
    </citation>
    <scope>NUCLEOTIDE SEQUENCE</scope>
    <source>
        <strain evidence="8">Z-1702</strain>
    </source>
</reference>
<evidence type="ECO:0000256" key="5">
    <source>
        <dbReference type="ARBA" id="ARBA00023237"/>
    </source>
</evidence>
<protein>
    <submittedName>
        <fullName evidence="8">RagB/SusD family nutrient uptake outer membrane protein</fullName>
    </submittedName>
</protein>
<dbReference type="AlphaFoldDB" id="A0A8J7RKM9"/>
<feature type="domain" description="SusD-like N-terminal" evidence="7">
    <location>
        <begin position="90"/>
        <end position="232"/>
    </location>
</feature>
<organism evidence="8 9">
    <name type="scientific">Natronogracilivirga saccharolytica</name>
    <dbReference type="NCBI Taxonomy" id="2812953"/>
    <lineage>
        <taxon>Bacteria</taxon>
        <taxon>Pseudomonadati</taxon>
        <taxon>Balneolota</taxon>
        <taxon>Balneolia</taxon>
        <taxon>Balneolales</taxon>
        <taxon>Cyclonatronaceae</taxon>
        <taxon>Natronogracilivirga</taxon>
    </lineage>
</organism>
<dbReference type="Proteomes" id="UP000673975">
    <property type="component" value="Unassembled WGS sequence"/>
</dbReference>
<feature type="domain" description="RagB/SusD" evidence="6">
    <location>
        <begin position="343"/>
        <end position="471"/>
    </location>
</feature>
<evidence type="ECO:0000259" key="7">
    <source>
        <dbReference type="Pfam" id="PF14322"/>
    </source>
</evidence>
<dbReference type="CDD" id="cd08977">
    <property type="entry name" value="SusD"/>
    <property type="match status" value="1"/>
</dbReference>
<name>A0A8J7RKM9_9BACT</name>
<accession>A0A8J7RKM9</accession>
<keyword evidence="3" id="KW-0732">Signal</keyword>
<dbReference type="PROSITE" id="PS51257">
    <property type="entry name" value="PROKAR_LIPOPROTEIN"/>
    <property type="match status" value="1"/>
</dbReference>
<dbReference type="GO" id="GO:0009279">
    <property type="term" value="C:cell outer membrane"/>
    <property type="evidence" value="ECO:0007669"/>
    <property type="project" value="UniProtKB-SubCell"/>
</dbReference>
<dbReference type="RefSeq" id="WP_210512241.1">
    <property type="nucleotide sequence ID" value="NZ_JAFIDN010000007.1"/>
</dbReference>
<evidence type="ECO:0000256" key="2">
    <source>
        <dbReference type="ARBA" id="ARBA00006275"/>
    </source>
</evidence>
<evidence type="ECO:0000256" key="3">
    <source>
        <dbReference type="ARBA" id="ARBA00022729"/>
    </source>
</evidence>
<dbReference type="SUPFAM" id="SSF48452">
    <property type="entry name" value="TPR-like"/>
    <property type="match status" value="1"/>
</dbReference>
<dbReference type="Gene3D" id="1.25.40.390">
    <property type="match status" value="1"/>
</dbReference>
<gene>
    <name evidence="8" type="ORF">NATSA_10090</name>
</gene>
<comment type="similarity">
    <text evidence="2">Belongs to the SusD family.</text>
</comment>
<dbReference type="InterPro" id="IPR033985">
    <property type="entry name" value="SusD-like_N"/>
</dbReference>
<evidence type="ECO:0000313" key="9">
    <source>
        <dbReference type="Proteomes" id="UP000673975"/>
    </source>
</evidence>
<sequence>MKYPKSILPVSLIAGLFFLASCDVLNIEPEQSLSDEEIFTDASAAEAAVVGMYDGLQEGGAYGGIGIMAADFPTDVSRFTGSFTTFLNIRDYDPISSTNISILDIWADTYNPVNRANNIIEGAEEVPDVSGEVIAGWQAEAMFVRALSHFHLVRYFARPYIDGRDNPGIPLVLEPTDEPGEHLNLPRASVGDVYDQIIEDLEFAEANLPAEQAFDGQATVGAAQALLARVYLHQEEWQLAYDHANAVIETSPYQLSADVVTPWADVNYNGPEFIFAVQNRADDQIGVNDAIASFHIPDSEGGRGDIRAFSKLVESFEEDDERLSGLHYETDDESEEGDIFTGKWVGGSQEDNIPVLRMADVYLMRAEAAAELSEYEQALTDLNTIRNRAGASEYDEDDFANGDELVDLILHERYLELSFEGHRKHDFLRRGLDIQDENQGRVIPHDADMVIFPIPAREIDVNPELEQNPGYN</sequence>
<comment type="subcellular location">
    <subcellularLocation>
        <location evidence="1">Cell outer membrane</location>
    </subcellularLocation>
</comment>
<evidence type="ECO:0000256" key="1">
    <source>
        <dbReference type="ARBA" id="ARBA00004442"/>
    </source>
</evidence>
<evidence type="ECO:0000259" key="6">
    <source>
        <dbReference type="Pfam" id="PF07980"/>
    </source>
</evidence>
<dbReference type="InterPro" id="IPR011990">
    <property type="entry name" value="TPR-like_helical_dom_sf"/>
</dbReference>
<evidence type="ECO:0000256" key="4">
    <source>
        <dbReference type="ARBA" id="ARBA00023136"/>
    </source>
</evidence>
<dbReference type="Pfam" id="PF07980">
    <property type="entry name" value="SusD_RagB"/>
    <property type="match status" value="1"/>
</dbReference>
<proteinExistence type="inferred from homology"/>
<comment type="caution">
    <text evidence="8">The sequence shown here is derived from an EMBL/GenBank/DDBJ whole genome shotgun (WGS) entry which is preliminary data.</text>
</comment>
<keyword evidence="4" id="KW-0472">Membrane</keyword>
<dbReference type="Pfam" id="PF14322">
    <property type="entry name" value="SusD-like_3"/>
    <property type="match status" value="1"/>
</dbReference>